<keyword evidence="3" id="KW-0732">Signal</keyword>
<gene>
    <name evidence="6" type="ORF">BSL78_04758</name>
</gene>
<proteinExistence type="predicted"/>
<organism evidence="6 7">
    <name type="scientific">Stichopus japonicus</name>
    <name type="common">Sea cucumber</name>
    <dbReference type="NCBI Taxonomy" id="307972"/>
    <lineage>
        <taxon>Eukaryota</taxon>
        <taxon>Metazoa</taxon>
        <taxon>Echinodermata</taxon>
        <taxon>Eleutherozoa</taxon>
        <taxon>Echinozoa</taxon>
        <taxon>Holothuroidea</taxon>
        <taxon>Aspidochirotacea</taxon>
        <taxon>Aspidochirotida</taxon>
        <taxon>Stichopodidae</taxon>
        <taxon>Apostichopus</taxon>
    </lineage>
</organism>
<dbReference type="AlphaFoldDB" id="A0A2G8LDL9"/>
<dbReference type="InterPro" id="IPR036383">
    <property type="entry name" value="TSP1_rpt_sf"/>
</dbReference>
<protein>
    <submittedName>
        <fullName evidence="6">Angiogenesis inhibito</fullName>
    </submittedName>
</protein>
<evidence type="ECO:0000313" key="6">
    <source>
        <dbReference type="EMBL" id="PIK58317.1"/>
    </source>
</evidence>
<keyword evidence="5" id="KW-1015">Disulfide bond</keyword>
<dbReference type="InterPro" id="IPR052065">
    <property type="entry name" value="Compl_asym_regulator"/>
</dbReference>
<reference evidence="6 7" key="1">
    <citation type="journal article" date="2017" name="PLoS Biol.">
        <title>The sea cucumber genome provides insights into morphological evolution and visceral regeneration.</title>
        <authorList>
            <person name="Zhang X."/>
            <person name="Sun L."/>
            <person name="Yuan J."/>
            <person name="Sun Y."/>
            <person name="Gao Y."/>
            <person name="Zhang L."/>
            <person name="Li S."/>
            <person name="Dai H."/>
            <person name="Hamel J.F."/>
            <person name="Liu C."/>
            <person name="Yu Y."/>
            <person name="Liu S."/>
            <person name="Lin W."/>
            <person name="Guo K."/>
            <person name="Jin S."/>
            <person name="Xu P."/>
            <person name="Storey K.B."/>
            <person name="Huan P."/>
            <person name="Zhang T."/>
            <person name="Zhou Y."/>
            <person name="Zhang J."/>
            <person name="Lin C."/>
            <person name="Li X."/>
            <person name="Xing L."/>
            <person name="Huo D."/>
            <person name="Sun M."/>
            <person name="Wang L."/>
            <person name="Mercier A."/>
            <person name="Li F."/>
            <person name="Yang H."/>
            <person name="Xiang J."/>
        </authorList>
    </citation>
    <scope>NUCLEOTIDE SEQUENCE [LARGE SCALE GENOMIC DNA]</scope>
    <source>
        <strain evidence="6">Shaxun</strain>
        <tissue evidence="6">Muscle</tissue>
    </source>
</reference>
<keyword evidence="7" id="KW-1185">Reference proteome</keyword>
<sequence>MLVNISKAIDGLTHVVQELVKEYPEKKTSSIGVDEDEVLRKQGVTVAIGEMPVGQYEDWMSSKQNPKKDNGLEEVVKKFNDEWRQIRDDLETIGNLSRNHWKETQIGDVSVSGNSARVNRININRISLEAKDNSLAERFDGWMKSYSTSINETASQDNSSISWPPANVFVEADNLSTHGMNQTLFDQLLGATDDFTSTDTNHLQIHNPEDSNTNSFNVQKWAEIFKTNGKPTTTIDSFDSSGSSWATWSDWSSWGQCSVTCGRGEKVRRRRCEMVIEGFPIPADSCIGSSEEVAACEVKACHDGSDWSSWGQCSVTCGRGREGSRRRCEMVIEGFPIPADSCIGSSEEVAACDVKACLDADKSRKLTTPSWTDWSKINEGSTTTIDSFGSSGSSWATWSDWSSWGQCSVTCGRGEKVRRRRCEMVIEGFPIPADSCIGSSEEVAACEVKACHDADKSRKLATPSWTEWSTIHAKPTTTIHLFGSSVNLSVRWSDWSSWGQCSVTCGRGEKVRRRRCEMVIEGLPIPADSCIGSSEEVAACEVKACHDGLTGHLGVNALSLVEEERRFGEGDVKWSLKVCLYQRILASVLQKKLRHVKKKHVTVTTSLVSSSLQVGLIGPIPRKDIHIGQFIRFIKYFLGRWSDWSSWGQCSVTCGRGKKVRKRRCEMVIEGFPIPADSCIGSSEEVAACEVKACLGDDESTQLISPSWADWSNTQEKTSTTANSFGLSKTSRVRWSDWSSWGQCSVTCGSGRKVRGRRCEMVIEGFLIPADSCFGPPEEVAACEMKACLGKIEVPRVLILL</sequence>
<dbReference type="PROSITE" id="PS50092">
    <property type="entry name" value="TSP1"/>
    <property type="match status" value="6"/>
</dbReference>
<evidence type="ECO:0000256" key="4">
    <source>
        <dbReference type="ARBA" id="ARBA00022737"/>
    </source>
</evidence>
<comment type="caution">
    <text evidence="6">The sequence shown here is derived from an EMBL/GenBank/DDBJ whole genome shotgun (WGS) entry which is preliminary data.</text>
</comment>
<keyword evidence="2" id="KW-0964">Secreted</keyword>
<evidence type="ECO:0000313" key="7">
    <source>
        <dbReference type="Proteomes" id="UP000230750"/>
    </source>
</evidence>
<evidence type="ECO:0000256" key="5">
    <source>
        <dbReference type="ARBA" id="ARBA00023157"/>
    </source>
</evidence>
<dbReference type="Pfam" id="PF00090">
    <property type="entry name" value="TSP_1"/>
    <property type="match status" value="6"/>
</dbReference>
<accession>A0A2G8LDL9</accession>
<dbReference type="OrthoDB" id="5989160at2759"/>
<dbReference type="Gene3D" id="2.20.100.10">
    <property type="entry name" value="Thrombospondin type-1 (TSP1) repeat"/>
    <property type="match status" value="6"/>
</dbReference>
<comment type="subcellular location">
    <subcellularLocation>
        <location evidence="1">Secreted</location>
    </subcellularLocation>
</comment>
<evidence type="ECO:0000256" key="2">
    <source>
        <dbReference type="ARBA" id="ARBA00022525"/>
    </source>
</evidence>
<dbReference type="Proteomes" id="UP000230750">
    <property type="component" value="Unassembled WGS sequence"/>
</dbReference>
<keyword evidence="4" id="KW-0677">Repeat</keyword>
<dbReference type="STRING" id="307972.A0A2G8LDL9"/>
<dbReference type="SMART" id="SM00209">
    <property type="entry name" value="TSP1"/>
    <property type="match status" value="6"/>
</dbReference>
<evidence type="ECO:0000256" key="1">
    <source>
        <dbReference type="ARBA" id="ARBA00004613"/>
    </source>
</evidence>
<dbReference type="SUPFAM" id="SSF82895">
    <property type="entry name" value="TSP-1 type 1 repeat"/>
    <property type="match status" value="6"/>
</dbReference>
<name>A0A2G8LDL9_STIJA</name>
<dbReference type="PANTHER" id="PTHR22906:SF43">
    <property type="entry name" value="PROPERDIN"/>
    <property type="match status" value="1"/>
</dbReference>
<dbReference type="EMBL" id="MRZV01000116">
    <property type="protein sequence ID" value="PIK58317.1"/>
    <property type="molecule type" value="Genomic_DNA"/>
</dbReference>
<evidence type="ECO:0000256" key="3">
    <source>
        <dbReference type="ARBA" id="ARBA00022729"/>
    </source>
</evidence>
<dbReference type="InterPro" id="IPR000884">
    <property type="entry name" value="TSP1_rpt"/>
</dbReference>
<dbReference type="PANTHER" id="PTHR22906">
    <property type="entry name" value="PROPERDIN"/>
    <property type="match status" value="1"/>
</dbReference>